<evidence type="ECO:0000256" key="1">
    <source>
        <dbReference type="SAM" id="MobiDB-lite"/>
    </source>
</evidence>
<dbReference type="InterPro" id="IPR044824">
    <property type="entry name" value="MAIN-like"/>
</dbReference>
<dbReference type="InterPro" id="IPR019557">
    <property type="entry name" value="AminoTfrase-like_pln_mobile"/>
</dbReference>
<name>A0A9D4AKJ8_9ROSI</name>
<protein>
    <recommendedName>
        <fullName evidence="2">Aminotransferase-like plant mobile domain-containing protein</fullName>
    </recommendedName>
</protein>
<evidence type="ECO:0000313" key="3">
    <source>
        <dbReference type="EMBL" id="KAH1128734.1"/>
    </source>
</evidence>
<dbReference type="GO" id="GO:0010073">
    <property type="term" value="P:meristem maintenance"/>
    <property type="evidence" value="ECO:0007669"/>
    <property type="project" value="InterPro"/>
</dbReference>
<proteinExistence type="predicted"/>
<reference evidence="3 4" key="1">
    <citation type="journal article" date="2021" name="Plant Biotechnol. J.">
        <title>Multi-omics assisted identification of the key and species-specific regulatory components of drought-tolerant mechanisms in Gossypium stocksii.</title>
        <authorList>
            <person name="Yu D."/>
            <person name="Ke L."/>
            <person name="Zhang D."/>
            <person name="Wu Y."/>
            <person name="Sun Y."/>
            <person name="Mei J."/>
            <person name="Sun J."/>
            <person name="Sun Y."/>
        </authorList>
    </citation>
    <scope>NUCLEOTIDE SEQUENCE [LARGE SCALE GENOMIC DNA]</scope>
    <source>
        <strain evidence="4">cv. E1</strain>
        <tissue evidence="3">Leaf</tissue>
    </source>
</reference>
<sequence>MARLVKDDPYISNVANNMDSYRVMRGQVNGIGYPPDERLMPYLEQVGFGSVALIRTFDLRYDLISALVERRRPETHTFHFPSNATKGELMCTARAYIMNIIGGVLMSDAKNNKVHIIYLPLLADLNNVHSYNWGSTVLAMLYQELCWTTKPVAVDMGGCLTLLQLWALYRMPFLVSIEYFSWYREVVHYPDISSDDRTTCRGRVPWESNAATVWLHPIYPGSAMRGGVDSLNTSNGLAFDLQPLVAYTQWYSTFGKPYILGGQSTVVPPHMQRAGAYESEADMEAELDPEPEPEP</sequence>
<dbReference type="OrthoDB" id="1412882at2759"/>
<dbReference type="PANTHER" id="PTHR46033">
    <property type="entry name" value="PROTEIN MAIN-LIKE 2"/>
    <property type="match status" value="1"/>
</dbReference>
<comment type="caution">
    <text evidence="3">The sequence shown here is derived from an EMBL/GenBank/DDBJ whole genome shotgun (WGS) entry which is preliminary data.</text>
</comment>
<dbReference type="Pfam" id="PF10536">
    <property type="entry name" value="PMD"/>
    <property type="match status" value="1"/>
</dbReference>
<feature type="domain" description="Aminotransferase-like plant mobile" evidence="2">
    <location>
        <begin position="91"/>
        <end position="172"/>
    </location>
</feature>
<feature type="region of interest" description="Disordered" evidence="1">
    <location>
        <begin position="274"/>
        <end position="295"/>
    </location>
</feature>
<accession>A0A9D4AKJ8</accession>
<dbReference type="AlphaFoldDB" id="A0A9D4AKJ8"/>
<evidence type="ECO:0000313" key="4">
    <source>
        <dbReference type="Proteomes" id="UP000828251"/>
    </source>
</evidence>
<evidence type="ECO:0000259" key="2">
    <source>
        <dbReference type="Pfam" id="PF10536"/>
    </source>
</evidence>
<dbReference type="EMBL" id="JAIQCV010000001">
    <property type="protein sequence ID" value="KAH1128734.1"/>
    <property type="molecule type" value="Genomic_DNA"/>
</dbReference>
<keyword evidence="4" id="KW-1185">Reference proteome</keyword>
<feature type="compositionally biased region" description="Acidic residues" evidence="1">
    <location>
        <begin position="279"/>
        <end position="295"/>
    </location>
</feature>
<gene>
    <name evidence="3" type="ORF">J1N35_000112</name>
</gene>
<dbReference type="Proteomes" id="UP000828251">
    <property type="component" value="Unassembled WGS sequence"/>
</dbReference>
<dbReference type="PANTHER" id="PTHR46033:SF8">
    <property type="entry name" value="PROTEIN MAINTENANCE OF MERISTEMS-LIKE"/>
    <property type="match status" value="1"/>
</dbReference>
<organism evidence="3 4">
    <name type="scientific">Gossypium stocksii</name>
    <dbReference type="NCBI Taxonomy" id="47602"/>
    <lineage>
        <taxon>Eukaryota</taxon>
        <taxon>Viridiplantae</taxon>
        <taxon>Streptophyta</taxon>
        <taxon>Embryophyta</taxon>
        <taxon>Tracheophyta</taxon>
        <taxon>Spermatophyta</taxon>
        <taxon>Magnoliopsida</taxon>
        <taxon>eudicotyledons</taxon>
        <taxon>Gunneridae</taxon>
        <taxon>Pentapetalae</taxon>
        <taxon>rosids</taxon>
        <taxon>malvids</taxon>
        <taxon>Malvales</taxon>
        <taxon>Malvaceae</taxon>
        <taxon>Malvoideae</taxon>
        <taxon>Gossypium</taxon>
    </lineage>
</organism>